<proteinExistence type="predicted"/>
<reference evidence="1" key="1">
    <citation type="submission" date="2023-04" db="EMBL/GenBank/DDBJ databases">
        <title>Draft Genome sequencing of Naganishia species isolated from polar environments using Oxford Nanopore Technology.</title>
        <authorList>
            <person name="Leo P."/>
            <person name="Venkateswaran K."/>
        </authorList>
    </citation>
    <scope>NUCLEOTIDE SEQUENCE</scope>
    <source>
        <strain evidence="1">MNA-CCFEE 5423</strain>
    </source>
</reference>
<dbReference type="EMBL" id="JASBWT010000023">
    <property type="protein sequence ID" value="KAJ9095023.1"/>
    <property type="molecule type" value="Genomic_DNA"/>
</dbReference>
<evidence type="ECO:0000313" key="1">
    <source>
        <dbReference type="EMBL" id="KAJ9095023.1"/>
    </source>
</evidence>
<evidence type="ECO:0000313" key="2">
    <source>
        <dbReference type="Proteomes" id="UP001227268"/>
    </source>
</evidence>
<gene>
    <name evidence="1" type="ORF">QFC21_005816</name>
</gene>
<accession>A0ACC2V7A2</accession>
<sequence>MPSLRGRKGLFVVLALAVVSAILFIQSSKLTGLAGIQSNRYVAIVDDYTYTNPSTVIYNDDLPWTQHDTDVPNKGSKWTPTSWKPSAWLPDLPFLGSSQKHHLPDGKRGRVLVTGGAGSIGIPLVERLLKEGFAVTLHDLRNPLPEDVKYIRERSPQATKGGRLTFVKGDIQSARHLNALMEELMAPTAAKKGKGKTAELGAGGGLVGIVNLAGVARDIWCSSRLDDCGKANVKGTTNLFEALVQATQSISGKKPWFLHVSSLDVYSPATREVATGSMDDLTALGRTKLLAERELETVYVDYMDHLLNDMAKGAQNDRDGIRTLILRPSTVYGSSADLEDRLVPALIRNALADLPVQILHGDSQVDFLHIDDAMDGFVRAIERLKGEDEIKVKAGGAVDAQLGDSDSTQDLSSTDSDIGDAAVIPGYQDTSVRRREASPGLPLSVQMQRGQMFETLDLVSGFTTTPKQLLHMIVSLTQSVSPIQDLTTHKQIEGGKGAKTPLMAVDVSTDTRSKLGFQAAISLDQGIAGYVNSLRQGSIDWAKDYLGAECPSSPLYGDPQVVPAADRRNKNLQRLAGCTANIGVNHNGWMHHVKCGGSSCGADNIKANSFNWNQSIFTILPAGQSGSDFADRTDGTQESGGNWGWAFGLLGSNTKQDGQPVQVQFEERNTRKVLGFQRDMSGAGDRYVKLALISREAAETNVEITTVFEPRVAANASQLQFVIPGTEEYLAVEPELDTNKFYISYLNTASRYDFRMTLLCCPTDRPWPLLLDDYETADFRYGSTGDIPFDISKRSHECRRVEMALDRMESFISRIPNTNEINSVDPIDAIRRPLAATISRLPHDWVLRELPTCMNHCENPVKCVQTGHCRCIATDECPTKRANPLTPLELPTGNKLISITTNADFVKAVGNLRWQDVILPSAMRVMETFPDLIKVHVVSGYENEEAIEAADCHKLQTKHCFSADSILYRAMRTISVKPEEADLIILPVYQHCDGAPFLLHDVMKYATQTVPNLINRPVSLTLTHDWGICEDFAWNVWEARERQVRPDWILDNIFVWSVMGDTVTNCYRPHMDTVIPARTCNSEKLRKTFGDIVKVKPIAQRPKLLTWSGTMWGTGKSARMRLACQRGGVASEELVTNGGPQSSFLNWDYMHELTNSRFCPQPTGIAGWSFRVQDAIYAGCIPVFMSEGTHYPYADILDYSKFSVRISPNELDHVEQILRAFPLEKVESMQAHLVTARDAFLYSGDEDPDAELQRKGPLWFALQSARIRINTGYPSNITLIRE</sequence>
<comment type="caution">
    <text evidence="1">The sequence shown here is derived from an EMBL/GenBank/DDBJ whole genome shotgun (WGS) entry which is preliminary data.</text>
</comment>
<keyword evidence="2" id="KW-1185">Reference proteome</keyword>
<name>A0ACC2V7A2_9TREE</name>
<dbReference type="Proteomes" id="UP001227268">
    <property type="component" value="Unassembled WGS sequence"/>
</dbReference>
<organism evidence="1 2">
    <name type="scientific">Naganishia friedmannii</name>
    <dbReference type="NCBI Taxonomy" id="89922"/>
    <lineage>
        <taxon>Eukaryota</taxon>
        <taxon>Fungi</taxon>
        <taxon>Dikarya</taxon>
        <taxon>Basidiomycota</taxon>
        <taxon>Agaricomycotina</taxon>
        <taxon>Tremellomycetes</taxon>
        <taxon>Filobasidiales</taxon>
        <taxon>Filobasidiaceae</taxon>
        <taxon>Naganishia</taxon>
    </lineage>
</organism>
<protein>
    <submittedName>
        <fullName evidence="1">Uncharacterized protein</fullName>
    </submittedName>
</protein>